<keyword evidence="5 8" id="KW-0808">Transferase</keyword>
<dbReference type="Pfam" id="PF03900">
    <property type="entry name" value="Porphobil_deamC"/>
    <property type="match status" value="1"/>
</dbReference>
<evidence type="ECO:0000259" key="10">
    <source>
        <dbReference type="Pfam" id="PF03900"/>
    </source>
</evidence>
<dbReference type="SUPFAM" id="SSF54782">
    <property type="entry name" value="Porphobilinogen deaminase (hydroxymethylbilane synthase), C-terminal domain"/>
    <property type="match status" value="1"/>
</dbReference>
<dbReference type="InterPro" id="IPR022418">
    <property type="entry name" value="Porphobilinogen_deaminase_C"/>
</dbReference>
<comment type="function">
    <text evidence="1 8">Tetrapolymerization of the monopyrrole PBG into the hydroxymethylbilane pre-uroporphyrinogen in several discrete steps.</text>
</comment>
<comment type="miscellaneous">
    <text evidence="8">The porphobilinogen subunits are added to the dipyrromethane group.</text>
</comment>
<dbReference type="PANTHER" id="PTHR11557">
    <property type="entry name" value="PORPHOBILINOGEN DEAMINASE"/>
    <property type="match status" value="1"/>
</dbReference>
<dbReference type="GO" id="GO:0005737">
    <property type="term" value="C:cytoplasm"/>
    <property type="evidence" value="ECO:0007669"/>
    <property type="project" value="UniProtKB-UniRule"/>
</dbReference>
<comment type="pathway">
    <text evidence="2">Porphyrin-containing compound metabolism; protoporphyrin-IX biosynthesis; coproporphyrinogen-III from 5-aminolevulinate: step 2/4.</text>
</comment>
<evidence type="ECO:0000313" key="12">
    <source>
        <dbReference type="EMBL" id="MCS5712700.1"/>
    </source>
</evidence>
<keyword evidence="6 8" id="KW-0627">Porphyrin biosynthesis</keyword>
<dbReference type="EC" id="2.5.1.61" evidence="8"/>
<feature type="modified residue" description="S-(dipyrrolylmethanemethyl)cysteine" evidence="8">
    <location>
        <position position="242"/>
    </location>
</feature>
<evidence type="ECO:0000256" key="4">
    <source>
        <dbReference type="ARBA" id="ARBA00011245"/>
    </source>
</evidence>
<dbReference type="STRING" id="295108.HT99x_00514"/>
<dbReference type="InterPro" id="IPR036803">
    <property type="entry name" value="Porphobilinogen_deaminase_C_sf"/>
</dbReference>
<dbReference type="InterPro" id="IPR022419">
    <property type="entry name" value="Porphobilin_deaminase_cofac_BS"/>
</dbReference>
<reference evidence="12" key="2">
    <citation type="journal article" date="2016" name="Genome Announc.">
        <title>Draft Genome Sequences of Two Novel Amoeba-Resistant Intranuclear Bacteria, 'Candidatus Berkiella cookevillensis' and 'Candidatus Berkiella aquae'.</title>
        <authorList>
            <person name="Mehari Y.T."/>
            <person name="Arivett B.A."/>
            <person name="Farone A.L."/>
            <person name="Gunderson J.H."/>
            <person name="Farone M.B."/>
        </authorList>
    </citation>
    <scope>NUCLEOTIDE SEQUENCE</scope>
    <source>
        <strain evidence="12">HT99</strain>
    </source>
</reference>
<dbReference type="RefSeq" id="WP_075065160.1">
    <property type="nucleotide sequence ID" value="NZ_LKAJ02000001.1"/>
</dbReference>
<evidence type="ECO:0000256" key="3">
    <source>
        <dbReference type="ARBA" id="ARBA00005638"/>
    </source>
</evidence>
<dbReference type="EMBL" id="LKAJ02000001">
    <property type="protein sequence ID" value="MCS5712700.1"/>
    <property type="molecule type" value="Genomic_DNA"/>
</dbReference>
<gene>
    <name evidence="8 11" type="primary">hemC</name>
    <name evidence="11" type="ORF">HT99x_00514</name>
    <name evidence="12" type="ORF">HT99x_014770</name>
</gene>
<reference evidence="11" key="1">
    <citation type="submission" date="2015-09" db="EMBL/GenBank/DDBJ databases">
        <title>Draft Genome Sequences of Two Novel Amoeba-resistant Intranuclear Bacteria, Candidatus Berkiella cookevillensis and Candidatus Berkiella aquae.</title>
        <authorList>
            <person name="Mehari Y.T."/>
            <person name="Arivett B.A."/>
            <person name="Farone A.L."/>
            <person name="Gunderson J.H."/>
            <person name="Farone M.B."/>
        </authorList>
    </citation>
    <scope>NUCLEOTIDE SEQUENCE [LARGE SCALE GENOMIC DNA]</scope>
    <source>
        <strain evidence="11">HT99</strain>
    </source>
</reference>
<dbReference type="SUPFAM" id="SSF53850">
    <property type="entry name" value="Periplasmic binding protein-like II"/>
    <property type="match status" value="1"/>
</dbReference>
<comment type="similarity">
    <text evidence="3 8">Belongs to the HMBS family.</text>
</comment>
<dbReference type="PROSITE" id="PS00533">
    <property type="entry name" value="PORPHOBILINOGEN_DEAM"/>
    <property type="match status" value="1"/>
</dbReference>
<evidence type="ECO:0000256" key="7">
    <source>
        <dbReference type="ARBA" id="ARBA00048169"/>
    </source>
</evidence>
<dbReference type="PRINTS" id="PR00151">
    <property type="entry name" value="PORPHBDMNASE"/>
</dbReference>
<dbReference type="GO" id="GO:0004418">
    <property type="term" value="F:hydroxymethylbilane synthase activity"/>
    <property type="evidence" value="ECO:0007669"/>
    <property type="project" value="UniProtKB-UniRule"/>
</dbReference>
<comment type="caution">
    <text evidence="11">The sequence shown here is derived from an EMBL/GenBank/DDBJ whole genome shotgun (WGS) entry which is preliminary data.</text>
</comment>
<evidence type="ECO:0000256" key="6">
    <source>
        <dbReference type="ARBA" id="ARBA00023244"/>
    </source>
</evidence>
<dbReference type="EMBL" id="LKAJ01000002">
    <property type="protein sequence ID" value="KRG22097.1"/>
    <property type="molecule type" value="Genomic_DNA"/>
</dbReference>
<evidence type="ECO:0000259" key="9">
    <source>
        <dbReference type="Pfam" id="PF01379"/>
    </source>
</evidence>
<organism evidence="11">
    <name type="scientific">Candidatus Berkiella aquae</name>
    <dbReference type="NCBI Taxonomy" id="295108"/>
    <lineage>
        <taxon>Bacteria</taxon>
        <taxon>Pseudomonadati</taxon>
        <taxon>Pseudomonadota</taxon>
        <taxon>Gammaproteobacteria</taxon>
        <taxon>Candidatus Berkiellales</taxon>
        <taxon>Candidatus Berkiellaceae</taxon>
        <taxon>Candidatus Berkiella</taxon>
    </lineage>
</organism>
<accession>A0A0Q9YZE1</accession>
<reference evidence="12" key="3">
    <citation type="submission" date="2021-06" db="EMBL/GenBank/DDBJ databases">
        <title>Genomic Description and Analysis of Intracellular Bacteria, Candidatus Berkiella cookevillensis and Candidatus Berkiella aquae.</title>
        <authorList>
            <person name="Kidane D.T."/>
            <person name="Mehari Y.T."/>
            <person name="Rice F.C."/>
            <person name="Arivett B.A."/>
            <person name="Farone A.L."/>
            <person name="Berk S.G."/>
            <person name="Farone M.B."/>
        </authorList>
    </citation>
    <scope>NUCLEOTIDE SEQUENCE</scope>
    <source>
        <strain evidence="12">HT99</strain>
    </source>
</reference>
<dbReference type="Gene3D" id="3.30.160.40">
    <property type="entry name" value="Porphobilinogen deaminase, C-terminal domain"/>
    <property type="match status" value="1"/>
</dbReference>
<dbReference type="PATRIC" id="fig|1590043.3.peg.517"/>
<proteinExistence type="inferred from homology"/>
<dbReference type="InterPro" id="IPR022417">
    <property type="entry name" value="Porphobilin_deaminase_N"/>
</dbReference>
<dbReference type="NCBIfam" id="TIGR00212">
    <property type="entry name" value="hemC"/>
    <property type="match status" value="1"/>
</dbReference>
<dbReference type="AlphaFoldDB" id="A0A0Q9YZE1"/>
<evidence type="ECO:0000256" key="1">
    <source>
        <dbReference type="ARBA" id="ARBA00002869"/>
    </source>
</evidence>
<evidence type="ECO:0000313" key="11">
    <source>
        <dbReference type="EMBL" id="KRG22097.1"/>
    </source>
</evidence>
<keyword evidence="13" id="KW-1185">Reference proteome</keyword>
<dbReference type="HAMAP" id="MF_00260">
    <property type="entry name" value="Porphobil_deam"/>
    <property type="match status" value="1"/>
</dbReference>
<evidence type="ECO:0000313" key="13">
    <source>
        <dbReference type="Proteomes" id="UP000051497"/>
    </source>
</evidence>
<dbReference type="FunFam" id="3.40.190.10:FF:000005">
    <property type="entry name" value="Porphobilinogen deaminase"/>
    <property type="match status" value="1"/>
</dbReference>
<dbReference type="FunFam" id="3.40.190.10:FF:000004">
    <property type="entry name" value="Porphobilinogen deaminase"/>
    <property type="match status" value="1"/>
</dbReference>
<dbReference type="PANTHER" id="PTHR11557:SF0">
    <property type="entry name" value="PORPHOBILINOGEN DEAMINASE"/>
    <property type="match status" value="1"/>
</dbReference>
<feature type="domain" description="Porphobilinogen deaminase N-terminal" evidence="9">
    <location>
        <begin position="6"/>
        <end position="213"/>
    </location>
</feature>
<comment type="subunit">
    <text evidence="4 8">Monomer.</text>
</comment>
<dbReference type="Pfam" id="PF01379">
    <property type="entry name" value="Porphobil_deam"/>
    <property type="match status" value="1"/>
</dbReference>
<feature type="domain" description="Porphobilinogen deaminase C-terminal" evidence="10">
    <location>
        <begin position="226"/>
        <end position="295"/>
    </location>
</feature>
<dbReference type="GO" id="GO:0006782">
    <property type="term" value="P:protoporphyrinogen IX biosynthetic process"/>
    <property type="evidence" value="ECO:0007669"/>
    <property type="project" value="UniProtKB-UniRule"/>
</dbReference>
<evidence type="ECO:0000256" key="5">
    <source>
        <dbReference type="ARBA" id="ARBA00022679"/>
    </source>
</evidence>
<dbReference type="CDD" id="cd13646">
    <property type="entry name" value="PBP2_EcHMBS_like"/>
    <property type="match status" value="1"/>
</dbReference>
<dbReference type="Gene3D" id="3.40.190.10">
    <property type="entry name" value="Periplasmic binding protein-like II"/>
    <property type="match status" value="2"/>
</dbReference>
<name>A0A0Q9YZE1_9GAMM</name>
<protein>
    <recommendedName>
        <fullName evidence="8">Porphobilinogen deaminase</fullName>
        <shortName evidence="8">PBG</shortName>
        <ecNumber evidence="8">2.5.1.61</ecNumber>
    </recommendedName>
    <alternativeName>
        <fullName evidence="8">Hydroxymethylbilane synthase</fullName>
        <shortName evidence="8">HMBS</shortName>
    </alternativeName>
    <alternativeName>
        <fullName evidence="8">Pre-uroporphyrinogen synthase</fullName>
    </alternativeName>
</protein>
<dbReference type="OrthoDB" id="9810298at2"/>
<evidence type="ECO:0000256" key="2">
    <source>
        <dbReference type="ARBA" id="ARBA00004735"/>
    </source>
</evidence>
<dbReference type="Proteomes" id="UP000051497">
    <property type="component" value="Unassembled WGS sequence"/>
</dbReference>
<comment type="catalytic activity">
    <reaction evidence="7 8">
        <text>4 porphobilinogen + H2O = hydroxymethylbilane + 4 NH4(+)</text>
        <dbReference type="Rhea" id="RHEA:13185"/>
        <dbReference type="ChEBI" id="CHEBI:15377"/>
        <dbReference type="ChEBI" id="CHEBI:28938"/>
        <dbReference type="ChEBI" id="CHEBI:57845"/>
        <dbReference type="ChEBI" id="CHEBI:58126"/>
        <dbReference type="EC" id="2.5.1.61"/>
    </reaction>
</comment>
<evidence type="ECO:0000256" key="8">
    <source>
        <dbReference type="HAMAP-Rule" id="MF_00260"/>
    </source>
</evidence>
<comment type="cofactor">
    <cofactor evidence="8">
        <name>dipyrromethane</name>
        <dbReference type="ChEBI" id="CHEBI:60342"/>
    </cofactor>
    <text evidence="8">Binds 1 dipyrromethane group covalently.</text>
</comment>
<dbReference type="PIRSF" id="PIRSF001438">
    <property type="entry name" value="4pyrrol_synth_OHMeBilane_synth"/>
    <property type="match status" value="1"/>
</dbReference>
<sequence length="311" mass="33877">MSTASIRIVTRTSRLAMWQAEHIRSRLMAHHPTLDISIIGIKTKGDLWLQTPLQKIGGKGLFVKELEEALLANEADIAVHSLKDLPSSFPESLGLAAICERENPLDAWICPQGYTLATLPSGSIVGTSSLRRTVQLRYFRPDLEYRPLRGNVDTRLRKCFDGEWDAIVLAAAGLKRLDLFAHVTEVFSAEQVLPAVGQGALAIETRLDDERTRAWLSVLDDKNTRACVNAERAMNAALGGNCQVPVAGFAVIKNGQLHLTGRVGHPNQHALLEAAASGDIEQAVTVGHHVADNLIEQGAKKLIADILNHDS</sequence>
<dbReference type="UniPathway" id="UPA00251">
    <property type="reaction ID" value="UER00319"/>
</dbReference>
<dbReference type="InterPro" id="IPR000860">
    <property type="entry name" value="HemC"/>
</dbReference>